<sequence>MATPQSATTIEEKVEGFTKQSIAEHNSAFHALVDEGKLANVVTLTARNGKVINCDAYGVHNVSATPSVPVKTDSIFRIASMAKPITAAAMMMLWEEGKWALEDPVCKFIPEFDGLKVRQDDGEPVSQESPMSMKQLMSHSAGFGSRRDYDDLRNGTLQDMIDTLASQPLFFQPGKAWRYGPCVDIQGYIIQKLTGKSVDEFLQERMFKPLGMEDSGWVLPESKLARLVSNHKYDKSLEKLVAVDLAGTYNNSTPNFVAAGGGLMLSTVQDYWRFSQMILNGGEYEGKRYLKAETVQMMHTNVLEPGVAVRIGPYDWKGLGFGLGFAIVQDPAASKTTSGFQSYFWGGAYGSWFWIDPIRNVVAVGFVNNLRGSTPAGMPVLRELQAKFIESALNDATE</sequence>
<dbReference type="PANTHER" id="PTHR43283:SF3">
    <property type="entry name" value="BETA-LACTAMASE FAMILY PROTEIN (AFU_ORTHOLOGUE AFUA_5G07500)"/>
    <property type="match status" value="1"/>
</dbReference>
<accession>A0A6A6UGF8</accession>
<reference evidence="2" key="1">
    <citation type="journal article" date="2020" name="Stud. Mycol.">
        <title>101 Dothideomycetes genomes: a test case for predicting lifestyles and emergence of pathogens.</title>
        <authorList>
            <person name="Haridas S."/>
            <person name="Albert R."/>
            <person name="Binder M."/>
            <person name="Bloem J."/>
            <person name="Labutti K."/>
            <person name="Salamov A."/>
            <person name="Andreopoulos B."/>
            <person name="Baker S."/>
            <person name="Barry K."/>
            <person name="Bills G."/>
            <person name="Bluhm B."/>
            <person name="Cannon C."/>
            <person name="Castanera R."/>
            <person name="Culley D."/>
            <person name="Daum C."/>
            <person name="Ezra D."/>
            <person name="Gonzalez J."/>
            <person name="Henrissat B."/>
            <person name="Kuo A."/>
            <person name="Liang C."/>
            <person name="Lipzen A."/>
            <person name="Lutzoni F."/>
            <person name="Magnuson J."/>
            <person name="Mondo S."/>
            <person name="Nolan M."/>
            <person name="Ohm R."/>
            <person name="Pangilinan J."/>
            <person name="Park H.-J."/>
            <person name="Ramirez L."/>
            <person name="Alfaro M."/>
            <person name="Sun H."/>
            <person name="Tritt A."/>
            <person name="Yoshinaga Y."/>
            <person name="Zwiers L.-H."/>
            <person name="Turgeon B."/>
            <person name="Goodwin S."/>
            <person name="Spatafora J."/>
            <person name="Crous P."/>
            <person name="Grigoriev I."/>
        </authorList>
    </citation>
    <scope>NUCLEOTIDE SEQUENCE</scope>
    <source>
        <strain evidence="2">CBS 115976</strain>
    </source>
</reference>
<feature type="domain" description="Beta-lactamase-related" evidence="1">
    <location>
        <begin position="27"/>
        <end position="372"/>
    </location>
</feature>
<organism evidence="2 3">
    <name type="scientific">Microthyrium microscopicum</name>
    <dbReference type="NCBI Taxonomy" id="703497"/>
    <lineage>
        <taxon>Eukaryota</taxon>
        <taxon>Fungi</taxon>
        <taxon>Dikarya</taxon>
        <taxon>Ascomycota</taxon>
        <taxon>Pezizomycotina</taxon>
        <taxon>Dothideomycetes</taxon>
        <taxon>Dothideomycetes incertae sedis</taxon>
        <taxon>Microthyriales</taxon>
        <taxon>Microthyriaceae</taxon>
        <taxon>Microthyrium</taxon>
    </lineage>
</organism>
<protein>
    <submittedName>
        <fullName evidence="2">Beta-lactamase/transpeptidase-like protein</fullName>
    </submittedName>
</protein>
<dbReference type="InterPro" id="IPR050789">
    <property type="entry name" value="Diverse_Enzym_Activities"/>
</dbReference>
<evidence type="ECO:0000313" key="2">
    <source>
        <dbReference type="EMBL" id="KAF2670641.1"/>
    </source>
</evidence>
<dbReference type="InterPro" id="IPR012338">
    <property type="entry name" value="Beta-lactam/transpept-like"/>
</dbReference>
<proteinExistence type="predicted"/>
<keyword evidence="3" id="KW-1185">Reference proteome</keyword>
<dbReference type="SUPFAM" id="SSF56601">
    <property type="entry name" value="beta-lactamase/transpeptidase-like"/>
    <property type="match status" value="1"/>
</dbReference>
<dbReference type="PANTHER" id="PTHR43283">
    <property type="entry name" value="BETA-LACTAMASE-RELATED"/>
    <property type="match status" value="1"/>
</dbReference>
<dbReference type="OrthoDB" id="5946976at2759"/>
<dbReference type="InterPro" id="IPR001466">
    <property type="entry name" value="Beta-lactam-related"/>
</dbReference>
<gene>
    <name evidence="2" type="ORF">BT63DRAFT_454829</name>
</gene>
<dbReference type="EMBL" id="MU004234">
    <property type="protein sequence ID" value="KAF2670641.1"/>
    <property type="molecule type" value="Genomic_DNA"/>
</dbReference>
<evidence type="ECO:0000313" key="3">
    <source>
        <dbReference type="Proteomes" id="UP000799302"/>
    </source>
</evidence>
<dbReference type="Proteomes" id="UP000799302">
    <property type="component" value="Unassembled WGS sequence"/>
</dbReference>
<dbReference type="Pfam" id="PF00144">
    <property type="entry name" value="Beta-lactamase"/>
    <property type="match status" value="1"/>
</dbReference>
<dbReference type="AlphaFoldDB" id="A0A6A6UGF8"/>
<evidence type="ECO:0000259" key="1">
    <source>
        <dbReference type="Pfam" id="PF00144"/>
    </source>
</evidence>
<dbReference type="Gene3D" id="3.40.710.10">
    <property type="entry name" value="DD-peptidase/beta-lactamase superfamily"/>
    <property type="match status" value="1"/>
</dbReference>
<name>A0A6A6UGF8_9PEZI</name>